<evidence type="ECO:0000256" key="1">
    <source>
        <dbReference type="SAM" id="SignalP"/>
    </source>
</evidence>
<dbReference type="PROSITE" id="PS51257">
    <property type="entry name" value="PROKAR_LIPOPROTEIN"/>
    <property type="match status" value="1"/>
</dbReference>
<keyword evidence="1" id="KW-0732">Signal</keyword>
<feature type="signal peptide" evidence="1">
    <location>
        <begin position="1"/>
        <end position="35"/>
    </location>
</feature>
<proteinExistence type="predicted"/>
<evidence type="ECO:0000313" key="2">
    <source>
        <dbReference type="EMBL" id="HGY94750.1"/>
    </source>
</evidence>
<organism evidence="2">
    <name type="scientific">Acidobacterium capsulatum</name>
    <dbReference type="NCBI Taxonomy" id="33075"/>
    <lineage>
        <taxon>Bacteria</taxon>
        <taxon>Pseudomonadati</taxon>
        <taxon>Acidobacteriota</taxon>
        <taxon>Terriglobia</taxon>
        <taxon>Terriglobales</taxon>
        <taxon>Acidobacteriaceae</taxon>
        <taxon>Acidobacterium</taxon>
    </lineage>
</organism>
<dbReference type="EMBL" id="DTKL01000056">
    <property type="protein sequence ID" value="HGY94750.1"/>
    <property type="molecule type" value="Genomic_DNA"/>
</dbReference>
<reference evidence="2" key="1">
    <citation type="journal article" date="2020" name="mSystems">
        <title>Genome- and Community-Level Interaction Insights into Carbon Utilization and Element Cycling Functions of Hydrothermarchaeota in Hydrothermal Sediment.</title>
        <authorList>
            <person name="Zhou Z."/>
            <person name="Liu Y."/>
            <person name="Xu W."/>
            <person name="Pan J."/>
            <person name="Luo Z.H."/>
            <person name="Li M."/>
        </authorList>
    </citation>
    <scope>NUCLEOTIDE SEQUENCE [LARGE SCALE GENOMIC DNA]</scope>
    <source>
        <strain evidence="2">SpSt-855</strain>
    </source>
</reference>
<name>A0A7V4XTT9_9BACT</name>
<protein>
    <recommendedName>
        <fullName evidence="3">Lipoprotein</fullName>
    </recommendedName>
</protein>
<evidence type="ECO:0008006" key="3">
    <source>
        <dbReference type="Google" id="ProtNLM"/>
    </source>
</evidence>
<feature type="chain" id="PRO_5031514311" description="Lipoprotein" evidence="1">
    <location>
        <begin position="36"/>
        <end position="194"/>
    </location>
</feature>
<accession>A0A7V4XTT9</accession>
<sequence length="194" mass="21251">MSELRMRSGPLAGTLCAWGLAALALSLTACSPAKPANPQAAAAVQAARQQRRAEQQAETAYSQDLDQIPPPAKSRYMQIHKLKSWSNPFLMIGTHTLSLRVATSTSSPSEPGRMLRSRAPKWRTAQLQLADLPEALAALPEENWPYGRVIAVEDDPSATRQQRVQVRRNEEATLKVLNDMGVVVYEWPANGPAL</sequence>
<dbReference type="AlphaFoldDB" id="A0A7V4XTT9"/>
<comment type="caution">
    <text evidence="2">The sequence shown here is derived from an EMBL/GenBank/DDBJ whole genome shotgun (WGS) entry which is preliminary data.</text>
</comment>
<gene>
    <name evidence="2" type="ORF">ENW50_08740</name>
</gene>